<keyword evidence="2" id="KW-1185">Reference proteome</keyword>
<dbReference type="AlphaFoldDB" id="A0A9Q1CEX8"/>
<protein>
    <submittedName>
        <fullName evidence="1">Uncharacterized protein</fullName>
    </submittedName>
</protein>
<dbReference type="EMBL" id="JAIZAY010000004">
    <property type="protein sequence ID" value="KAJ8043478.1"/>
    <property type="molecule type" value="Genomic_DNA"/>
</dbReference>
<organism evidence="1 2">
    <name type="scientific">Holothuria leucospilota</name>
    <name type="common">Black long sea cucumber</name>
    <name type="synonym">Mertensiothuria leucospilota</name>
    <dbReference type="NCBI Taxonomy" id="206669"/>
    <lineage>
        <taxon>Eukaryota</taxon>
        <taxon>Metazoa</taxon>
        <taxon>Echinodermata</taxon>
        <taxon>Eleutherozoa</taxon>
        <taxon>Echinozoa</taxon>
        <taxon>Holothuroidea</taxon>
        <taxon>Aspidochirotacea</taxon>
        <taxon>Aspidochirotida</taxon>
        <taxon>Holothuriidae</taxon>
        <taxon>Holothuria</taxon>
    </lineage>
</organism>
<evidence type="ECO:0000313" key="2">
    <source>
        <dbReference type="Proteomes" id="UP001152320"/>
    </source>
</evidence>
<gene>
    <name evidence="1" type="ORF">HOLleu_10576</name>
</gene>
<proteinExistence type="predicted"/>
<sequence length="96" mass="10861">MLFSPSSQRSNNAKMVVQCGECLKWRVCYSAHVLKPEQRRQLEQELDVIMYSCGTCLQDVSTSISEDDQDSIFEVVFVNDKLTCDSPIEGAILCHL</sequence>
<accession>A0A9Q1CEX8</accession>
<reference evidence="1" key="1">
    <citation type="submission" date="2021-10" db="EMBL/GenBank/DDBJ databases">
        <title>Tropical sea cucumber genome reveals ecological adaptation and Cuvierian tubules defense mechanism.</title>
        <authorList>
            <person name="Chen T."/>
        </authorList>
    </citation>
    <scope>NUCLEOTIDE SEQUENCE</scope>
    <source>
        <strain evidence="1">Nanhai2018</strain>
        <tissue evidence="1">Muscle</tissue>
    </source>
</reference>
<dbReference type="OrthoDB" id="10050376at2759"/>
<evidence type="ECO:0000313" key="1">
    <source>
        <dbReference type="EMBL" id="KAJ8043478.1"/>
    </source>
</evidence>
<dbReference type="Proteomes" id="UP001152320">
    <property type="component" value="Chromosome 4"/>
</dbReference>
<name>A0A9Q1CEX8_HOLLE</name>
<comment type="caution">
    <text evidence="1">The sequence shown here is derived from an EMBL/GenBank/DDBJ whole genome shotgun (WGS) entry which is preliminary data.</text>
</comment>